<keyword evidence="5 6" id="KW-0472">Membrane</keyword>
<dbReference type="Pfam" id="PF02690">
    <property type="entry name" value="Na_Pi_cotrans"/>
    <property type="match status" value="1"/>
</dbReference>
<protein>
    <submittedName>
        <fullName evidence="7">Na/Pi cotransporter family protein</fullName>
    </submittedName>
</protein>
<evidence type="ECO:0000313" key="7">
    <source>
        <dbReference type="EMBL" id="AWL29686.1"/>
    </source>
</evidence>
<gene>
    <name evidence="7" type="ORF">DJ533_14465</name>
</gene>
<evidence type="ECO:0000256" key="1">
    <source>
        <dbReference type="ARBA" id="ARBA00004651"/>
    </source>
</evidence>
<evidence type="ECO:0000256" key="6">
    <source>
        <dbReference type="SAM" id="Phobius"/>
    </source>
</evidence>
<dbReference type="OrthoDB" id="9763003at2"/>
<sequence>MLQVFAELCGGVGLFLLGMTLMTNGLKDIAGGTLKHLFTQFTNTPVKALLSGIGLTILVNSSTATTVATVGFVNAGVMTFAQAMGVVIGANIGTTSTGWLVAFLGLKFSISMFALPFIGFGAMLHLVAKDRLKLFGLILAGFGMIFFGIAILQEAMAGFSNRVDLSFLSADGVWAKLFLVAIGIVMTLILQSSSASITATLAALASGAIDLSQALYLVIGQNVGAVGITILSTIGASINAKRTVAVNVIFNLVAAIVAFVLLAPVLLWLYQHTSWLSRWDALVVVALFHTAFSVVAACIFMPVLKPLETLIIRLLPEHSPSILRCLDEASLQLPIVAIQAAETVQDYILFEVFKELHSVFRDGILPDKTKLKRLDDIILHLEAYLEKITITHNLELQQHFLAILRVMVYVRVLRSDLEKIDNVALLRMHPAIFQLALDYSHILESYIKTIEDLRESNQIEKLRTELNSLKKWASKHRTEIRNQVLEYTLLNQLNAAKSLELLAAQRWIERLIAHTYRFANVLHESLVKEQK</sequence>
<dbReference type="AlphaFoldDB" id="A0A2S2FFD7"/>
<dbReference type="PANTHER" id="PTHR10010">
    <property type="entry name" value="SOLUTE CARRIER FAMILY 34 SODIUM PHOSPHATE , MEMBER 2-RELATED"/>
    <property type="match status" value="1"/>
</dbReference>
<keyword evidence="8" id="KW-1185">Reference proteome</keyword>
<dbReference type="RefSeq" id="WP_065994727.1">
    <property type="nucleotide sequence ID" value="NZ_CP029397.2"/>
</dbReference>
<evidence type="ECO:0000256" key="2">
    <source>
        <dbReference type="ARBA" id="ARBA00022475"/>
    </source>
</evidence>
<reference evidence="7" key="1">
    <citation type="submission" date="2019-08" db="EMBL/GenBank/DDBJ databases">
        <title>The complete genome of Acinetobacter defluvii strain WCHAD010030.</title>
        <authorList>
            <person name="Hu Y."/>
            <person name="Qin J."/>
            <person name="Feng Y."/>
            <person name="Zong Z."/>
        </authorList>
    </citation>
    <scope>NUCLEOTIDE SEQUENCE</scope>
    <source>
        <strain evidence="7">WCHA30</strain>
    </source>
</reference>
<keyword evidence="3 6" id="KW-0812">Transmembrane</keyword>
<feature type="transmembrane region" description="Helical" evidence="6">
    <location>
        <begin position="173"/>
        <end position="202"/>
    </location>
</feature>
<dbReference type="NCBIfam" id="NF037997">
    <property type="entry name" value="Na_Pi_symport"/>
    <property type="match status" value="1"/>
</dbReference>
<evidence type="ECO:0000313" key="8">
    <source>
        <dbReference type="Proteomes" id="UP000245977"/>
    </source>
</evidence>
<feature type="transmembrane region" description="Helical" evidence="6">
    <location>
        <begin position="244"/>
        <end position="269"/>
    </location>
</feature>
<proteinExistence type="predicted"/>
<name>A0A2S2FFD7_9GAMM</name>
<dbReference type="PANTHER" id="PTHR10010:SF46">
    <property type="entry name" value="SODIUM-DEPENDENT PHOSPHATE TRANSPORT PROTEIN 2B"/>
    <property type="match status" value="1"/>
</dbReference>
<feature type="transmembrane region" description="Helical" evidence="6">
    <location>
        <begin position="108"/>
        <end position="127"/>
    </location>
</feature>
<dbReference type="GO" id="GO:0044341">
    <property type="term" value="P:sodium-dependent phosphate transport"/>
    <property type="evidence" value="ECO:0007669"/>
    <property type="project" value="InterPro"/>
</dbReference>
<dbReference type="EMBL" id="CP029397">
    <property type="protein sequence ID" value="AWL29686.1"/>
    <property type="molecule type" value="Genomic_DNA"/>
</dbReference>
<dbReference type="KEGG" id="adv:DJ533_14465"/>
<evidence type="ECO:0000256" key="4">
    <source>
        <dbReference type="ARBA" id="ARBA00022989"/>
    </source>
</evidence>
<organism evidence="7 8">
    <name type="scientific">Acinetobacter defluvii</name>
    <dbReference type="NCBI Taxonomy" id="1871111"/>
    <lineage>
        <taxon>Bacteria</taxon>
        <taxon>Pseudomonadati</taxon>
        <taxon>Pseudomonadota</taxon>
        <taxon>Gammaproteobacteria</taxon>
        <taxon>Moraxellales</taxon>
        <taxon>Moraxellaceae</taxon>
        <taxon>Acinetobacter</taxon>
    </lineage>
</organism>
<evidence type="ECO:0000256" key="5">
    <source>
        <dbReference type="ARBA" id="ARBA00023136"/>
    </source>
</evidence>
<feature type="transmembrane region" description="Helical" evidence="6">
    <location>
        <begin position="80"/>
        <end position="102"/>
    </location>
</feature>
<dbReference type="GO" id="GO:0005886">
    <property type="term" value="C:plasma membrane"/>
    <property type="evidence" value="ECO:0007669"/>
    <property type="project" value="UniProtKB-SubCell"/>
</dbReference>
<keyword evidence="4 6" id="KW-1133">Transmembrane helix</keyword>
<feature type="transmembrane region" description="Helical" evidence="6">
    <location>
        <begin position="134"/>
        <end position="153"/>
    </location>
</feature>
<evidence type="ECO:0000256" key="3">
    <source>
        <dbReference type="ARBA" id="ARBA00022692"/>
    </source>
</evidence>
<dbReference type="GO" id="GO:0005436">
    <property type="term" value="F:sodium:phosphate symporter activity"/>
    <property type="evidence" value="ECO:0007669"/>
    <property type="project" value="InterPro"/>
</dbReference>
<feature type="transmembrane region" description="Helical" evidence="6">
    <location>
        <begin position="214"/>
        <end position="238"/>
    </location>
</feature>
<accession>A0A2S2FFD7</accession>
<keyword evidence="2" id="KW-1003">Cell membrane</keyword>
<dbReference type="InterPro" id="IPR003841">
    <property type="entry name" value="Na/Pi_transpt"/>
</dbReference>
<feature type="transmembrane region" description="Helical" evidence="6">
    <location>
        <begin position="281"/>
        <end position="304"/>
    </location>
</feature>
<comment type="subcellular location">
    <subcellularLocation>
        <location evidence="1">Cell membrane</location>
        <topology evidence="1">Multi-pass membrane protein</topology>
    </subcellularLocation>
</comment>
<dbReference type="Proteomes" id="UP000245977">
    <property type="component" value="Chromosome"/>
</dbReference>
<dbReference type="STRING" id="1871111.GCA_001704615_00843"/>